<name>A0AAV4IJ55_9GAST</name>
<feature type="domain" description="FAM69 N-terminal" evidence="2">
    <location>
        <begin position="36"/>
        <end position="163"/>
    </location>
</feature>
<dbReference type="PANTHER" id="PTHR21093:SF2">
    <property type="entry name" value="DIVERGENT PROTEIN KINASE DOMAIN 1C"/>
    <property type="match status" value="1"/>
</dbReference>
<protein>
    <recommendedName>
        <fullName evidence="2">FAM69 N-terminal domain-containing protein</fullName>
    </recommendedName>
</protein>
<evidence type="ECO:0000256" key="1">
    <source>
        <dbReference type="SAM" id="Phobius"/>
    </source>
</evidence>
<keyword evidence="1" id="KW-0472">Membrane</keyword>
<keyword evidence="1" id="KW-1133">Transmembrane helix</keyword>
<evidence type="ECO:0000259" key="2">
    <source>
        <dbReference type="Pfam" id="PF14875"/>
    </source>
</evidence>
<keyword evidence="4" id="KW-1185">Reference proteome</keyword>
<dbReference type="Proteomes" id="UP000762676">
    <property type="component" value="Unassembled WGS sequence"/>
</dbReference>
<evidence type="ECO:0000313" key="3">
    <source>
        <dbReference type="EMBL" id="GFS09187.1"/>
    </source>
</evidence>
<reference evidence="3 4" key="1">
    <citation type="journal article" date="2021" name="Elife">
        <title>Chloroplast acquisition without the gene transfer in kleptoplastic sea slugs, Plakobranchus ocellatus.</title>
        <authorList>
            <person name="Maeda T."/>
            <person name="Takahashi S."/>
            <person name="Yoshida T."/>
            <person name="Shimamura S."/>
            <person name="Takaki Y."/>
            <person name="Nagai Y."/>
            <person name="Toyoda A."/>
            <person name="Suzuki Y."/>
            <person name="Arimoto A."/>
            <person name="Ishii H."/>
            <person name="Satoh N."/>
            <person name="Nishiyama T."/>
            <person name="Hasebe M."/>
            <person name="Maruyama T."/>
            <person name="Minagawa J."/>
            <person name="Obokata J."/>
            <person name="Shigenobu S."/>
        </authorList>
    </citation>
    <scope>NUCLEOTIDE SEQUENCE [LARGE SCALE GENOMIC DNA]</scope>
</reference>
<dbReference type="EMBL" id="BMAT01006261">
    <property type="protein sequence ID" value="GFS09187.1"/>
    <property type="molecule type" value="Genomic_DNA"/>
</dbReference>
<proteinExistence type="predicted"/>
<accession>A0AAV4IJ55</accession>
<dbReference type="PANTHER" id="PTHR21093">
    <property type="entry name" value="DIVERGENT PROTEIN KINASE DOMAIN 1C-RELATED"/>
    <property type="match status" value="1"/>
</dbReference>
<gene>
    <name evidence="3" type="ORF">ElyMa_003031700</name>
</gene>
<keyword evidence="1" id="KW-0812">Transmembrane</keyword>
<sequence length="180" mass="20487">MAFKLCVKFCRLHAYVGLTTLLLLFLWWNAGEVNDCGAQQVVKRVCDEYFAKDVTGDLCKALCESRQIKAGVCDKLENGVKATFSKMLGRGFEKSNCYMTVSRVSSFQSFKNEGLVTKVSSDYEFTWPREDLPEGVSTDRFLLEVKKYIKRELGINSPDSLLARLYKNADVNSDDRVEYL</sequence>
<organism evidence="3 4">
    <name type="scientific">Elysia marginata</name>
    <dbReference type="NCBI Taxonomy" id="1093978"/>
    <lineage>
        <taxon>Eukaryota</taxon>
        <taxon>Metazoa</taxon>
        <taxon>Spiralia</taxon>
        <taxon>Lophotrochozoa</taxon>
        <taxon>Mollusca</taxon>
        <taxon>Gastropoda</taxon>
        <taxon>Heterobranchia</taxon>
        <taxon>Euthyneura</taxon>
        <taxon>Panpulmonata</taxon>
        <taxon>Sacoglossa</taxon>
        <taxon>Placobranchoidea</taxon>
        <taxon>Plakobranchidae</taxon>
        <taxon>Elysia</taxon>
    </lineage>
</organism>
<dbReference type="InterPro" id="IPR029244">
    <property type="entry name" value="FAM69_N"/>
</dbReference>
<dbReference type="Pfam" id="PF14875">
    <property type="entry name" value="PIP49_N"/>
    <property type="match status" value="1"/>
</dbReference>
<dbReference type="AlphaFoldDB" id="A0AAV4IJ55"/>
<evidence type="ECO:0000313" key="4">
    <source>
        <dbReference type="Proteomes" id="UP000762676"/>
    </source>
</evidence>
<comment type="caution">
    <text evidence="3">The sequence shown here is derived from an EMBL/GenBank/DDBJ whole genome shotgun (WGS) entry which is preliminary data.</text>
</comment>
<feature type="transmembrane region" description="Helical" evidence="1">
    <location>
        <begin position="12"/>
        <end position="30"/>
    </location>
</feature>